<evidence type="ECO:0000259" key="1">
    <source>
        <dbReference type="Pfam" id="PF03732"/>
    </source>
</evidence>
<evidence type="ECO:0000313" key="3">
    <source>
        <dbReference type="Proteomes" id="UP000765509"/>
    </source>
</evidence>
<comment type="caution">
    <text evidence="2">The sequence shown here is derived from an EMBL/GenBank/DDBJ whole genome shotgun (WGS) entry which is preliminary data.</text>
</comment>
<evidence type="ECO:0000313" key="2">
    <source>
        <dbReference type="EMBL" id="MBW0521811.1"/>
    </source>
</evidence>
<keyword evidence="3" id="KW-1185">Reference proteome</keyword>
<name>A0A9Q3EMZ0_9BASI</name>
<feature type="domain" description="Retrotransposon gag" evidence="1">
    <location>
        <begin position="75"/>
        <end position="155"/>
    </location>
</feature>
<dbReference type="EMBL" id="AVOT02029103">
    <property type="protein sequence ID" value="MBW0521811.1"/>
    <property type="molecule type" value="Genomic_DNA"/>
</dbReference>
<organism evidence="2 3">
    <name type="scientific">Austropuccinia psidii MF-1</name>
    <dbReference type="NCBI Taxonomy" id="1389203"/>
    <lineage>
        <taxon>Eukaryota</taxon>
        <taxon>Fungi</taxon>
        <taxon>Dikarya</taxon>
        <taxon>Basidiomycota</taxon>
        <taxon>Pucciniomycotina</taxon>
        <taxon>Pucciniomycetes</taxon>
        <taxon>Pucciniales</taxon>
        <taxon>Sphaerophragmiaceae</taxon>
        <taxon>Austropuccinia</taxon>
    </lineage>
</organism>
<dbReference type="OrthoDB" id="2514346at2759"/>
<gene>
    <name evidence="2" type="ORF">O181_061526</name>
</gene>
<accession>A0A9Q3EMZ0</accession>
<reference evidence="2" key="1">
    <citation type="submission" date="2021-03" db="EMBL/GenBank/DDBJ databases">
        <title>Draft genome sequence of rust myrtle Austropuccinia psidii MF-1, a brazilian biotype.</title>
        <authorList>
            <person name="Quecine M.C."/>
            <person name="Pachon D.M.R."/>
            <person name="Bonatelli M.L."/>
            <person name="Correr F.H."/>
            <person name="Franceschini L.M."/>
            <person name="Leite T.F."/>
            <person name="Margarido G.R.A."/>
            <person name="Almeida C.A."/>
            <person name="Ferrarezi J.A."/>
            <person name="Labate C.A."/>
        </authorList>
    </citation>
    <scope>NUCLEOTIDE SEQUENCE</scope>
    <source>
        <strain evidence="2">MF-1</strain>
    </source>
</reference>
<dbReference type="Pfam" id="PF03732">
    <property type="entry name" value="Retrotrans_gag"/>
    <property type="match status" value="1"/>
</dbReference>
<protein>
    <recommendedName>
        <fullName evidence="1">Retrotransposon gag domain-containing protein</fullName>
    </recommendedName>
</protein>
<dbReference type="InterPro" id="IPR005162">
    <property type="entry name" value="Retrotrans_gag_dom"/>
</dbReference>
<sequence length="176" mass="20393">MMEKMTKVIGQLTQAASPRGYSIAPTFQNLSMKEPDSFNGTQDHKQIGFIQSCQLVFHNNPENLISDRKTVLYSTYFLTGRAGKWIEPYLSHISNEDPSYLLNIWKLIENQLFTLFGDPNEVGKAEQELENLRMNESGHVYLYMEDFRSLISRIGYLGERVYVSLRGIFIYPKDHK</sequence>
<dbReference type="AlphaFoldDB" id="A0A9Q3EMZ0"/>
<proteinExistence type="predicted"/>
<dbReference type="Proteomes" id="UP000765509">
    <property type="component" value="Unassembled WGS sequence"/>
</dbReference>